<evidence type="ECO:0000259" key="1">
    <source>
        <dbReference type="PROSITE" id="PS51087"/>
    </source>
</evidence>
<dbReference type="InterPro" id="IPR036767">
    <property type="entry name" value="ApaG_sf"/>
</dbReference>
<dbReference type="EMBL" id="CAJRAF010000002">
    <property type="protein sequence ID" value="CAG4998873.1"/>
    <property type="molecule type" value="Genomic_DNA"/>
</dbReference>
<dbReference type="InterPro" id="IPR007474">
    <property type="entry name" value="ApaG_domain"/>
</dbReference>
<name>A0A916JBY4_9BACT</name>
<accession>A0A916JBY4</accession>
<dbReference type="NCBIfam" id="NF003967">
    <property type="entry name" value="PRK05461.1"/>
    <property type="match status" value="1"/>
</dbReference>
<dbReference type="PANTHER" id="PTHR14289:SF16">
    <property type="entry name" value="POLYMERASE DELTA-INTERACTING PROTEIN 2"/>
    <property type="match status" value="1"/>
</dbReference>
<evidence type="ECO:0000313" key="2">
    <source>
        <dbReference type="EMBL" id="CAG4998873.1"/>
    </source>
</evidence>
<dbReference type="Pfam" id="PF04379">
    <property type="entry name" value="DUF525"/>
    <property type="match status" value="1"/>
</dbReference>
<evidence type="ECO:0000313" key="3">
    <source>
        <dbReference type="Proteomes" id="UP000680038"/>
    </source>
</evidence>
<dbReference type="Proteomes" id="UP000680038">
    <property type="component" value="Unassembled WGS sequence"/>
</dbReference>
<dbReference type="AlphaFoldDB" id="A0A916JBY4"/>
<reference evidence="2" key="1">
    <citation type="submission" date="2021-04" db="EMBL/GenBank/DDBJ databases">
        <authorList>
            <person name="Rodrigo-Torres L."/>
            <person name="Arahal R. D."/>
            <person name="Lucena T."/>
        </authorList>
    </citation>
    <scope>NUCLEOTIDE SEQUENCE</scope>
    <source>
        <strain evidence="2">CECT 9275</strain>
    </source>
</reference>
<feature type="domain" description="ApaG" evidence="1">
    <location>
        <begin position="29"/>
        <end position="154"/>
    </location>
</feature>
<organism evidence="2 3">
    <name type="scientific">Dyadobacter helix</name>
    <dbReference type="NCBI Taxonomy" id="2822344"/>
    <lineage>
        <taxon>Bacteria</taxon>
        <taxon>Pseudomonadati</taxon>
        <taxon>Bacteroidota</taxon>
        <taxon>Cytophagia</taxon>
        <taxon>Cytophagales</taxon>
        <taxon>Spirosomataceae</taxon>
        <taxon>Dyadobacter</taxon>
    </lineage>
</organism>
<protein>
    <submittedName>
        <fullName evidence="2">Protein ApaG</fullName>
    </submittedName>
</protein>
<dbReference type="PROSITE" id="PS51087">
    <property type="entry name" value="APAG"/>
    <property type="match status" value="1"/>
</dbReference>
<dbReference type="SUPFAM" id="SSF110069">
    <property type="entry name" value="ApaG-like"/>
    <property type="match status" value="1"/>
</dbReference>
<gene>
    <name evidence="2" type="primary">apaG</name>
    <name evidence="2" type="ORF">DYBT9275_02098</name>
</gene>
<dbReference type="Gene3D" id="2.60.40.1470">
    <property type="entry name" value="ApaG domain"/>
    <property type="match status" value="1"/>
</dbReference>
<comment type="caution">
    <text evidence="2">The sequence shown here is derived from an EMBL/GenBank/DDBJ whole genome shotgun (WGS) entry which is preliminary data.</text>
</comment>
<dbReference type="GO" id="GO:0070987">
    <property type="term" value="P:error-free translesion synthesis"/>
    <property type="evidence" value="ECO:0007669"/>
    <property type="project" value="TreeGrafter"/>
</dbReference>
<sequence length="154" mass="17428">MRTIFVITVNSHVPEQGQFSPNPSFCMVSKITDGVKVTVLTEYQPDYSNPGQDHYVFTYKILIENHSEHTVKLLRRHWLIYDANGTVREVEGEGIVGLQPTLEPGDVHDYVSGCNLKTDVGKMAGTYLMERVLDGRQFRVVIPAFSLIAPYRLN</sequence>
<keyword evidence="3" id="KW-1185">Reference proteome</keyword>
<dbReference type="PANTHER" id="PTHR14289">
    <property type="entry name" value="F-BOX ONLY PROTEIN 3"/>
    <property type="match status" value="1"/>
</dbReference>
<proteinExistence type="predicted"/>